<organism evidence="6 7">
    <name type="scientific">Usitatibacter rugosus</name>
    <dbReference type="NCBI Taxonomy" id="2732067"/>
    <lineage>
        <taxon>Bacteria</taxon>
        <taxon>Pseudomonadati</taxon>
        <taxon>Pseudomonadota</taxon>
        <taxon>Betaproteobacteria</taxon>
        <taxon>Nitrosomonadales</taxon>
        <taxon>Usitatibacteraceae</taxon>
        <taxon>Usitatibacter</taxon>
    </lineage>
</organism>
<sequence>MSNRIAIIAGSPSEGSRSAALAGHAAERLAARGIATRTVHVRRLPAEELLQARSGIGTSEALRTIAESAAVVIATPVYKASFSGLLKVFLDLLPIDGLRGKAVLPLATGASPGHMLALDYGLRPVLAALGAYPVLPSVYGLDSQLTNPAEGRLVIEPVLELRLLEGVDRLAEAVRKSAPVQHTLHEATLT</sequence>
<evidence type="ECO:0000313" key="7">
    <source>
        <dbReference type="Proteomes" id="UP000501534"/>
    </source>
</evidence>
<dbReference type="SUPFAM" id="SSF52218">
    <property type="entry name" value="Flavoproteins"/>
    <property type="match status" value="1"/>
</dbReference>
<evidence type="ECO:0000313" key="6">
    <source>
        <dbReference type="EMBL" id="QJR11628.1"/>
    </source>
</evidence>
<dbReference type="GO" id="GO:0052873">
    <property type="term" value="F:FMN reductase (NADPH) activity"/>
    <property type="evidence" value="ECO:0007669"/>
    <property type="project" value="UniProtKB-EC"/>
</dbReference>
<dbReference type="EC" id="1.5.1.38" evidence="6"/>
<dbReference type="InterPro" id="IPR005025">
    <property type="entry name" value="FMN_Rdtase-like_dom"/>
</dbReference>
<dbReference type="InterPro" id="IPR051814">
    <property type="entry name" value="NAD(P)H-dep_FMN_reductase"/>
</dbReference>
<name>A0A6M4GXM3_9PROT</name>
<dbReference type="EMBL" id="CP053069">
    <property type="protein sequence ID" value="QJR11628.1"/>
    <property type="molecule type" value="Genomic_DNA"/>
</dbReference>
<dbReference type="Proteomes" id="UP000501534">
    <property type="component" value="Chromosome"/>
</dbReference>
<proteinExistence type="inferred from homology"/>
<dbReference type="RefSeq" id="WP_171093127.1">
    <property type="nucleotide sequence ID" value="NZ_CP053069.1"/>
</dbReference>
<dbReference type="AlphaFoldDB" id="A0A6M4GXM3"/>
<evidence type="ECO:0000259" key="5">
    <source>
        <dbReference type="Pfam" id="PF03358"/>
    </source>
</evidence>
<dbReference type="InterPro" id="IPR020048">
    <property type="entry name" value="NADPH-dep_FMN_reduc_SsuE"/>
</dbReference>
<protein>
    <submittedName>
        <fullName evidence="6">FMN reductase (NADPH)</fullName>
        <ecNumber evidence="6">1.5.1.38</ecNumber>
    </submittedName>
</protein>
<dbReference type="Pfam" id="PF03358">
    <property type="entry name" value="FMN_red"/>
    <property type="match status" value="1"/>
</dbReference>
<evidence type="ECO:0000256" key="4">
    <source>
        <dbReference type="ARBA" id="ARBA00023002"/>
    </source>
</evidence>
<dbReference type="NCBIfam" id="TIGR03567">
    <property type="entry name" value="FMN_reduc_SsuE"/>
    <property type="match status" value="1"/>
</dbReference>
<reference evidence="6 7" key="1">
    <citation type="submission" date="2020-04" db="EMBL/GenBank/DDBJ databases">
        <title>Usitatibacter rugosus gen. nov., sp. nov. and Usitatibacter palustris sp. nov., novel members of Usitatibacteraceae fam. nov. within the order Nitrosomonadales isolated from soil.</title>
        <authorList>
            <person name="Huber K.J."/>
            <person name="Neumann-Schaal M."/>
            <person name="Geppert A."/>
            <person name="Luckner M."/>
            <person name="Wanner G."/>
            <person name="Overmann J."/>
        </authorList>
    </citation>
    <scope>NUCLEOTIDE SEQUENCE [LARGE SCALE GENOMIC DNA]</scope>
    <source>
        <strain evidence="6 7">0125_3</strain>
    </source>
</reference>
<keyword evidence="2" id="KW-0285">Flavoprotein</keyword>
<evidence type="ECO:0000256" key="1">
    <source>
        <dbReference type="ARBA" id="ARBA00005990"/>
    </source>
</evidence>
<keyword evidence="3" id="KW-0288">FMN</keyword>
<dbReference type="PANTHER" id="PTHR43408:SF1">
    <property type="entry name" value="FMN REDUCTASE (NADPH)"/>
    <property type="match status" value="1"/>
</dbReference>
<keyword evidence="7" id="KW-1185">Reference proteome</keyword>
<feature type="domain" description="NADPH-dependent FMN reductase-like" evidence="5">
    <location>
        <begin position="4"/>
        <end position="142"/>
    </location>
</feature>
<gene>
    <name evidence="6" type="primary">ssuE</name>
    <name evidence="6" type="ORF">DSM104443_02707</name>
</gene>
<keyword evidence="4 6" id="KW-0560">Oxidoreductase</keyword>
<evidence type="ECO:0000256" key="3">
    <source>
        <dbReference type="ARBA" id="ARBA00022643"/>
    </source>
</evidence>
<dbReference type="KEGG" id="uru:DSM104443_02707"/>
<dbReference type="InterPro" id="IPR029039">
    <property type="entry name" value="Flavoprotein-like_sf"/>
</dbReference>
<dbReference type="GO" id="GO:0046306">
    <property type="term" value="P:alkanesulfonate catabolic process"/>
    <property type="evidence" value="ECO:0007669"/>
    <property type="project" value="InterPro"/>
</dbReference>
<comment type="similarity">
    <text evidence="1">Belongs to the SsuE family.</text>
</comment>
<dbReference type="Gene3D" id="3.40.50.360">
    <property type="match status" value="1"/>
</dbReference>
<dbReference type="PANTHER" id="PTHR43408">
    <property type="entry name" value="FMN REDUCTASE (NADPH)"/>
    <property type="match status" value="1"/>
</dbReference>
<accession>A0A6M4GXM3</accession>
<evidence type="ECO:0000256" key="2">
    <source>
        <dbReference type="ARBA" id="ARBA00022630"/>
    </source>
</evidence>